<dbReference type="EMBL" id="MU001755">
    <property type="protein sequence ID" value="KAF2799956.1"/>
    <property type="molecule type" value="Genomic_DNA"/>
</dbReference>
<organism evidence="2 3">
    <name type="scientific">Melanomma pulvis-pyrius CBS 109.77</name>
    <dbReference type="NCBI Taxonomy" id="1314802"/>
    <lineage>
        <taxon>Eukaryota</taxon>
        <taxon>Fungi</taxon>
        <taxon>Dikarya</taxon>
        <taxon>Ascomycota</taxon>
        <taxon>Pezizomycotina</taxon>
        <taxon>Dothideomycetes</taxon>
        <taxon>Pleosporomycetidae</taxon>
        <taxon>Pleosporales</taxon>
        <taxon>Melanommataceae</taxon>
        <taxon>Melanomma</taxon>
    </lineage>
</organism>
<protein>
    <submittedName>
        <fullName evidence="2">Uncharacterized protein</fullName>
    </submittedName>
</protein>
<proteinExistence type="predicted"/>
<reference evidence="2" key="1">
    <citation type="journal article" date="2020" name="Stud. Mycol.">
        <title>101 Dothideomycetes genomes: a test case for predicting lifestyles and emergence of pathogens.</title>
        <authorList>
            <person name="Haridas S."/>
            <person name="Albert R."/>
            <person name="Binder M."/>
            <person name="Bloem J."/>
            <person name="Labutti K."/>
            <person name="Salamov A."/>
            <person name="Andreopoulos B."/>
            <person name="Baker S."/>
            <person name="Barry K."/>
            <person name="Bills G."/>
            <person name="Bluhm B."/>
            <person name="Cannon C."/>
            <person name="Castanera R."/>
            <person name="Culley D."/>
            <person name="Daum C."/>
            <person name="Ezra D."/>
            <person name="Gonzalez J."/>
            <person name="Henrissat B."/>
            <person name="Kuo A."/>
            <person name="Liang C."/>
            <person name="Lipzen A."/>
            <person name="Lutzoni F."/>
            <person name="Magnuson J."/>
            <person name="Mondo S."/>
            <person name="Nolan M."/>
            <person name="Ohm R."/>
            <person name="Pangilinan J."/>
            <person name="Park H.-J."/>
            <person name="Ramirez L."/>
            <person name="Alfaro M."/>
            <person name="Sun H."/>
            <person name="Tritt A."/>
            <person name="Yoshinaga Y."/>
            <person name="Zwiers L.-H."/>
            <person name="Turgeon B."/>
            <person name="Goodwin S."/>
            <person name="Spatafora J."/>
            <person name="Crous P."/>
            <person name="Grigoriev I."/>
        </authorList>
    </citation>
    <scope>NUCLEOTIDE SEQUENCE</scope>
    <source>
        <strain evidence="2">CBS 109.77</strain>
    </source>
</reference>
<dbReference type="Proteomes" id="UP000799757">
    <property type="component" value="Unassembled WGS sequence"/>
</dbReference>
<keyword evidence="3" id="KW-1185">Reference proteome</keyword>
<sequence length="354" mass="40173">MPKVPAKRAPKALPAPAIPEPFTPADAALAPLLSTFDKSSVYITHIDNHPSWFKRRIFFVPVTTNLVLALLLFWRAYSILPLYWALTMSLLGNPNETTIYWATTPWGKLSWLMVKRMGTFLFDWMLFKIVGPWPWTFFFESPGNPVSWRLKIGFRDDEVYVRESRGWGAKDLLGAAEGASGKAGGESPFFKTRILPAVEPQRLIEKTGYLLMDKDFDLDFAGMINATQLLDKKEITKDLLRKSVFVWVGKEESGQWAVWNCWKLDEGSETEARQKIMLFKDRLTAMGKESLFFKWVELVQFESNAPGGFTYERQTATAEKAKKLFQNEGIDFDRFIKEIGGLGGMPGMGEAGPD</sequence>
<keyword evidence="1" id="KW-0472">Membrane</keyword>
<feature type="transmembrane region" description="Helical" evidence="1">
    <location>
        <begin position="57"/>
        <end position="77"/>
    </location>
</feature>
<keyword evidence="1" id="KW-1133">Transmembrane helix</keyword>
<dbReference type="OrthoDB" id="5421757at2759"/>
<accession>A0A6A6XTQ2</accession>
<name>A0A6A6XTQ2_9PLEO</name>
<evidence type="ECO:0000256" key="1">
    <source>
        <dbReference type="SAM" id="Phobius"/>
    </source>
</evidence>
<evidence type="ECO:0000313" key="2">
    <source>
        <dbReference type="EMBL" id="KAF2799956.1"/>
    </source>
</evidence>
<dbReference type="AlphaFoldDB" id="A0A6A6XTQ2"/>
<evidence type="ECO:0000313" key="3">
    <source>
        <dbReference type="Proteomes" id="UP000799757"/>
    </source>
</evidence>
<gene>
    <name evidence="2" type="ORF">K505DRAFT_320800</name>
</gene>
<keyword evidence="1" id="KW-0812">Transmembrane</keyword>